<sequence>MRPPIIAVPATRREQRQAQDRKDRVSTLFLGRRRFGGWAFRRRRSLASLSLGFVGRIREFKMIVDGTDAGSA</sequence>
<gene>
    <name evidence="2" type="ORF">SJ05684_c29160</name>
</gene>
<evidence type="ECO:0000256" key="1">
    <source>
        <dbReference type="SAM" id="MobiDB-lite"/>
    </source>
</evidence>
<protein>
    <submittedName>
        <fullName evidence="2">Uncharacterized protein</fullName>
    </submittedName>
</protein>
<dbReference type="EMBL" id="CP023067">
    <property type="protein sequence ID" value="ASY64346.1"/>
    <property type="molecule type" value="Genomic_DNA"/>
</dbReference>
<dbReference type="KEGG" id="esj:SJ05684_c29160"/>
<accession>A0A249PEV0</accession>
<reference evidence="2 3" key="1">
    <citation type="submission" date="2017-08" db="EMBL/GenBank/DDBJ databases">
        <title>Multipartite genome sequences of Sinorhizobium species nodulating soybeans.</title>
        <authorList>
            <person name="Tian C.F."/>
        </authorList>
    </citation>
    <scope>NUCLEOTIDE SEQUENCE [LARGE SCALE GENOMIC DNA]</scope>
    <source>
        <strain evidence="2 3">CCBAU 05684</strain>
    </source>
</reference>
<feature type="compositionally biased region" description="Basic and acidic residues" evidence="1">
    <location>
        <begin position="11"/>
        <end position="20"/>
    </location>
</feature>
<evidence type="ECO:0000313" key="3">
    <source>
        <dbReference type="Proteomes" id="UP000217211"/>
    </source>
</evidence>
<dbReference type="Proteomes" id="UP000217211">
    <property type="component" value="Chromosome"/>
</dbReference>
<keyword evidence="3" id="KW-1185">Reference proteome</keyword>
<organism evidence="2 3">
    <name type="scientific">Sinorhizobium sojae CCBAU 05684</name>
    <dbReference type="NCBI Taxonomy" id="716928"/>
    <lineage>
        <taxon>Bacteria</taxon>
        <taxon>Pseudomonadati</taxon>
        <taxon>Pseudomonadota</taxon>
        <taxon>Alphaproteobacteria</taxon>
        <taxon>Hyphomicrobiales</taxon>
        <taxon>Rhizobiaceae</taxon>
        <taxon>Sinorhizobium/Ensifer group</taxon>
        <taxon>Sinorhizobium</taxon>
    </lineage>
</organism>
<name>A0A249PEV0_9HYPH</name>
<proteinExistence type="predicted"/>
<evidence type="ECO:0000313" key="2">
    <source>
        <dbReference type="EMBL" id="ASY64346.1"/>
    </source>
</evidence>
<feature type="region of interest" description="Disordered" evidence="1">
    <location>
        <begin position="1"/>
        <end position="20"/>
    </location>
</feature>
<dbReference type="AlphaFoldDB" id="A0A249PEV0"/>